<keyword evidence="2" id="KW-0863">Zinc-finger</keyword>
<evidence type="ECO:0000313" key="5">
    <source>
        <dbReference type="EMBL" id="CAB3223268.1"/>
    </source>
</evidence>
<evidence type="ECO:0000256" key="2">
    <source>
        <dbReference type="ARBA" id="ARBA00022771"/>
    </source>
</evidence>
<dbReference type="EMBL" id="CADEBC010000135">
    <property type="protein sequence ID" value="CAB3223268.1"/>
    <property type="molecule type" value="Genomic_DNA"/>
</dbReference>
<protein>
    <recommendedName>
        <fullName evidence="4">Zinc finger PHD-type domain-containing protein</fullName>
    </recommendedName>
</protein>
<dbReference type="InterPro" id="IPR019786">
    <property type="entry name" value="Zinc_finger_PHD-type_CS"/>
</dbReference>
<dbReference type="Gene3D" id="1.20.58.130">
    <property type="match status" value="1"/>
</dbReference>
<gene>
    <name evidence="5" type="ORF">APLA_LOCUS1547</name>
</gene>
<proteinExistence type="predicted"/>
<comment type="caution">
    <text evidence="5">The sequence shown here is derived from an EMBL/GenBank/DDBJ whole genome shotgun (WGS) entry which is preliminary data.</text>
</comment>
<dbReference type="SMART" id="SM00249">
    <property type="entry name" value="PHD"/>
    <property type="match status" value="1"/>
</dbReference>
<evidence type="ECO:0000256" key="3">
    <source>
        <dbReference type="ARBA" id="ARBA00022833"/>
    </source>
</evidence>
<organism evidence="5 6">
    <name type="scientific">Arctia plantaginis</name>
    <name type="common">Wood tiger moth</name>
    <name type="synonym">Phalaena plantaginis</name>
    <dbReference type="NCBI Taxonomy" id="874455"/>
    <lineage>
        <taxon>Eukaryota</taxon>
        <taxon>Metazoa</taxon>
        <taxon>Ecdysozoa</taxon>
        <taxon>Arthropoda</taxon>
        <taxon>Hexapoda</taxon>
        <taxon>Insecta</taxon>
        <taxon>Pterygota</taxon>
        <taxon>Neoptera</taxon>
        <taxon>Endopterygota</taxon>
        <taxon>Lepidoptera</taxon>
        <taxon>Glossata</taxon>
        <taxon>Ditrysia</taxon>
        <taxon>Noctuoidea</taxon>
        <taxon>Erebidae</taxon>
        <taxon>Arctiinae</taxon>
        <taxon>Arctia</taxon>
    </lineage>
</organism>
<name>A0A8S0YTY9_ARCPL</name>
<evidence type="ECO:0000313" key="6">
    <source>
        <dbReference type="Proteomes" id="UP000494106"/>
    </source>
</evidence>
<keyword evidence="3" id="KW-0862">Zinc</keyword>
<evidence type="ECO:0000259" key="4">
    <source>
        <dbReference type="SMART" id="SM00249"/>
    </source>
</evidence>
<evidence type="ECO:0000256" key="1">
    <source>
        <dbReference type="ARBA" id="ARBA00022723"/>
    </source>
</evidence>
<dbReference type="PROSITE" id="PS01359">
    <property type="entry name" value="ZF_PHD_1"/>
    <property type="match status" value="1"/>
</dbReference>
<keyword evidence="6" id="KW-1185">Reference proteome</keyword>
<accession>A0A8S0YTY9</accession>
<dbReference type="OrthoDB" id="7048166at2759"/>
<keyword evidence="1" id="KW-0479">Metal-binding</keyword>
<dbReference type="InterPro" id="IPR013083">
    <property type="entry name" value="Znf_RING/FYVE/PHD"/>
</dbReference>
<dbReference type="InterPro" id="IPR001965">
    <property type="entry name" value="Znf_PHD"/>
</dbReference>
<dbReference type="SUPFAM" id="SSF57903">
    <property type="entry name" value="FYVE/PHD zinc finger"/>
    <property type="match status" value="1"/>
</dbReference>
<dbReference type="GO" id="GO:0008270">
    <property type="term" value="F:zinc ion binding"/>
    <property type="evidence" value="ECO:0007669"/>
    <property type="project" value="UniProtKB-KW"/>
</dbReference>
<dbReference type="InterPro" id="IPR011011">
    <property type="entry name" value="Znf_FYVE_PHD"/>
</dbReference>
<dbReference type="AlphaFoldDB" id="A0A8S0YTY9"/>
<feature type="domain" description="Zinc finger PHD-type" evidence="4">
    <location>
        <begin position="5"/>
        <end position="54"/>
    </location>
</feature>
<reference evidence="5 6" key="1">
    <citation type="submission" date="2020-04" db="EMBL/GenBank/DDBJ databases">
        <authorList>
            <person name="Wallbank WR R."/>
            <person name="Pardo Diaz C."/>
            <person name="Kozak K."/>
            <person name="Martin S."/>
            <person name="Jiggins C."/>
            <person name="Moest M."/>
            <person name="Warren A I."/>
            <person name="Byers J.R.P. K."/>
            <person name="Montejo-Kovacevich G."/>
            <person name="Yen C E."/>
        </authorList>
    </citation>
    <scope>NUCLEOTIDE SEQUENCE [LARGE SCALE GENOMIC DNA]</scope>
</reference>
<dbReference type="Gene3D" id="3.30.40.10">
    <property type="entry name" value="Zinc/RING finger domain, C3HC4 (zinc finger)"/>
    <property type="match status" value="1"/>
</dbReference>
<sequence length="153" mass="17268">MYPEKCGSCGDQLSDGVLCTACKQTLHFHCASITEAGYRRLGDRKLTWRCMKCKQTSSSPKSPIPSVEASVLQEIRALSAKFTPLEGLKDEIKALRDEFADLKSSFNKKFDDLFNDFSDKIKTMEQRIVQVEKIQCQNTTVKELTMFDIDIGA</sequence>
<dbReference type="Proteomes" id="UP000494106">
    <property type="component" value="Unassembled WGS sequence"/>
</dbReference>